<evidence type="ECO:0008006" key="4">
    <source>
        <dbReference type="Google" id="ProtNLM"/>
    </source>
</evidence>
<sequence>MKKMFFLVLMCVPLHAFSQSWLTKEEDYFFVSTGVDIRNAIFGGTVNDAAFDGTYSIGYRNAGFSILAYYENFSAIRYESAGLNPGYVFRPGKILVPVADISLSFIRRPWKVFPSLALNTRIEFHFSKFFIYLRGESRWRTDYDFFQVSVYGGISYKFGFPD</sequence>
<evidence type="ECO:0000313" key="2">
    <source>
        <dbReference type="EMBL" id="MCB7482268.1"/>
    </source>
</evidence>
<organism evidence="2 3">
    <name type="scientific">Christiangramia sediminis</name>
    <dbReference type="NCBI Taxonomy" id="2881336"/>
    <lineage>
        <taxon>Bacteria</taxon>
        <taxon>Pseudomonadati</taxon>
        <taxon>Bacteroidota</taxon>
        <taxon>Flavobacteriia</taxon>
        <taxon>Flavobacteriales</taxon>
        <taxon>Flavobacteriaceae</taxon>
        <taxon>Christiangramia</taxon>
    </lineage>
</organism>
<reference evidence="2" key="1">
    <citation type="submission" date="2021-10" db="EMBL/GenBank/DDBJ databases">
        <title>Gramella sp. ASW11-100T, isolated from marine sediment.</title>
        <authorList>
            <person name="Xia C."/>
        </authorList>
    </citation>
    <scope>NUCLEOTIDE SEQUENCE</scope>
    <source>
        <strain evidence="2">ASW11-100</strain>
    </source>
</reference>
<comment type="caution">
    <text evidence="2">The sequence shown here is derived from an EMBL/GenBank/DDBJ whole genome shotgun (WGS) entry which is preliminary data.</text>
</comment>
<dbReference type="RefSeq" id="WP_229341735.1">
    <property type="nucleotide sequence ID" value="NZ_JAJBZG010000005.1"/>
</dbReference>
<feature type="signal peptide" evidence="1">
    <location>
        <begin position="1"/>
        <end position="18"/>
    </location>
</feature>
<dbReference type="EMBL" id="JAJBZG010000005">
    <property type="protein sequence ID" value="MCB7482268.1"/>
    <property type="molecule type" value="Genomic_DNA"/>
</dbReference>
<evidence type="ECO:0000313" key="3">
    <source>
        <dbReference type="Proteomes" id="UP001139414"/>
    </source>
</evidence>
<keyword evidence="1" id="KW-0732">Signal</keyword>
<protein>
    <recommendedName>
        <fullName evidence="4">Outer membrane protein beta-barrel domain-containing protein</fullName>
    </recommendedName>
</protein>
<dbReference type="AlphaFoldDB" id="A0A9X1RXA6"/>
<accession>A0A9X1RXA6</accession>
<proteinExistence type="predicted"/>
<gene>
    <name evidence="2" type="ORF">LGQ90_13425</name>
</gene>
<evidence type="ECO:0000256" key="1">
    <source>
        <dbReference type="SAM" id="SignalP"/>
    </source>
</evidence>
<feature type="chain" id="PRO_5040800195" description="Outer membrane protein beta-barrel domain-containing protein" evidence="1">
    <location>
        <begin position="19"/>
        <end position="162"/>
    </location>
</feature>
<dbReference type="Proteomes" id="UP001139414">
    <property type="component" value="Unassembled WGS sequence"/>
</dbReference>
<keyword evidence="3" id="KW-1185">Reference proteome</keyword>
<name>A0A9X1RXA6_9FLAO</name>